<keyword evidence="1" id="KW-0472">Membrane</keyword>
<keyword evidence="1" id="KW-1133">Transmembrane helix</keyword>
<reference evidence="2 3" key="1">
    <citation type="submission" date="2018-09" db="EMBL/GenBank/DDBJ databases">
        <authorList>
            <person name="Zeman M."/>
            <person name="Pardy F."/>
        </authorList>
    </citation>
    <scope>NUCLEOTIDE SEQUENCE [LARGE SCALE GENOMIC DNA]</scope>
    <source>
        <strain evidence="2 3">CCM 8852</strain>
    </source>
</reference>
<reference evidence="2 3" key="2">
    <citation type="submission" date="2019-01" db="EMBL/GenBank/DDBJ databases">
        <title>Hymenobacter humicola sp. nov., isolated from soils in Antarctica.</title>
        <authorList>
            <person name="Sedlacek I."/>
            <person name="Holochova P."/>
            <person name="Kralova S."/>
            <person name="Pantucek R."/>
            <person name="Stankova E."/>
            <person name="Vrbovska V."/>
            <person name="Kristofova L."/>
            <person name="Svec P."/>
            <person name="Busse H.-J."/>
        </authorList>
    </citation>
    <scope>NUCLEOTIDE SEQUENCE [LARGE SCALE GENOMIC DNA]</scope>
    <source>
        <strain evidence="2 3">CCM 8852</strain>
    </source>
</reference>
<evidence type="ECO:0000313" key="2">
    <source>
        <dbReference type="EMBL" id="RIY10778.1"/>
    </source>
</evidence>
<proteinExistence type="predicted"/>
<evidence type="ECO:0000256" key="1">
    <source>
        <dbReference type="SAM" id="Phobius"/>
    </source>
</evidence>
<name>A0A418R075_9BACT</name>
<dbReference type="AlphaFoldDB" id="A0A418R075"/>
<dbReference type="Proteomes" id="UP000284250">
    <property type="component" value="Unassembled WGS sequence"/>
</dbReference>
<dbReference type="OrthoDB" id="766141at2"/>
<accession>A0A418R075</accession>
<organism evidence="2 3">
    <name type="scientific">Hymenobacter rubripertinctus</name>
    <dbReference type="NCBI Taxonomy" id="2029981"/>
    <lineage>
        <taxon>Bacteria</taxon>
        <taxon>Pseudomonadati</taxon>
        <taxon>Bacteroidota</taxon>
        <taxon>Cytophagia</taxon>
        <taxon>Cytophagales</taxon>
        <taxon>Hymenobacteraceae</taxon>
        <taxon>Hymenobacter</taxon>
    </lineage>
</organism>
<keyword evidence="1" id="KW-0812">Transmembrane</keyword>
<dbReference type="RefSeq" id="WP_119655445.1">
    <property type="nucleotide sequence ID" value="NZ_JBHUOI010000025.1"/>
</dbReference>
<protein>
    <recommendedName>
        <fullName evidence="4">Zinc-ribbon domain-containing protein</fullName>
    </recommendedName>
</protein>
<evidence type="ECO:0008006" key="4">
    <source>
        <dbReference type="Google" id="ProtNLM"/>
    </source>
</evidence>
<comment type="caution">
    <text evidence="2">The sequence shown here is derived from an EMBL/GenBank/DDBJ whole genome shotgun (WGS) entry which is preliminary data.</text>
</comment>
<sequence>MLIYGYQTSHLLTEPVEGSCPACAAADSLRMSVFGRYAHLYWVPLLPIGKTGASECRQCGQVVGAKEMAPQLRQSLRELKQRSRAPWWHFAGLLLAVVGLGWALVANSNDERANQSFITLPHRGDLYHVRTSNGHYSLWKVQDVAGNAVKLLANNYEIDNQTKVSELNRPENFAPDALELTRYDLEIMLEKDEIVDVERPGSE</sequence>
<gene>
    <name evidence="2" type="ORF">D0T11_08940</name>
</gene>
<keyword evidence="3" id="KW-1185">Reference proteome</keyword>
<feature type="transmembrane region" description="Helical" evidence="1">
    <location>
        <begin position="87"/>
        <end position="105"/>
    </location>
</feature>
<dbReference type="EMBL" id="QYCN01000011">
    <property type="protein sequence ID" value="RIY10778.1"/>
    <property type="molecule type" value="Genomic_DNA"/>
</dbReference>
<evidence type="ECO:0000313" key="3">
    <source>
        <dbReference type="Proteomes" id="UP000284250"/>
    </source>
</evidence>